<dbReference type="RefSeq" id="XP_011494460.1">
    <property type="nucleotide sequence ID" value="XM_011496158.1"/>
</dbReference>
<dbReference type="PANTHER" id="PTHR46041">
    <property type="entry name" value="MITOCHONDRIAL INNER MEMBRANE PROTEASE SUBUNIT 2"/>
    <property type="match status" value="1"/>
</dbReference>
<evidence type="ECO:0000313" key="14">
    <source>
        <dbReference type="Proteomes" id="UP000695007"/>
    </source>
</evidence>
<feature type="active site" evidence="11">
    <location>
        <position position="84"/>
    </location>
</feature>
<keyword evidence="10" id="KW-0472">Membrane</keyword>
<reference evidence="15" key="1">
    <citation type="submission" date="2025-08" db="UniProtKB">
        <authorList>
            <consortium name="RefSeq"/>
        </authorList>
    </citation>
    <scope>IDENTIFICATION</scope>
</reference>
<evidence type="ECO:0000256" key="8">
    <source>
        <dbReference type="ARBA" id="ARBA00022989"/>
    </source>
</evidence>
<feature type="active site" evidence="11">
    <location>
        <position position="38"/>
    </location>
</feature>
<gene>
    <name evidence="15" type="primary">LOC105359545</name>
</gene>
<comment type="similarity">
    <text evidence="2">Belongs to the peptidase S26 family. IMP2 subfamily.</text>
</comment>
<sequence>MKFKRLFVCSWVIVTLGISIGFLFYNQVGFIARVEGTSMQPALNPYLDQDYVFLNRWIIRDKLINRGDIVTFKSPKFPNQRLIKRVIGLSGDVIQTLGYRTEILQVPDKQCWVEGDHIGHSMDSNSFGPIPIESITAKATCIVWPPSRWQNLNNFVPNSRTPLNNLNSLAG</sequence>
<dbReference type="PRINTS" id="PR00727">
    <property type="entry name" value="LEADERPTASE"/>
</dbReference>
<dbReference type="AlphaFoldDB" id="A0AAJ6VKW4"/>
<proteinExistence type="inferred from homology"/>
<keyword evidence="6 12" id="KW-0999">Mitochondrion inner membrane</keyword>
<evidence type="ECO:0000256" key="7">
    <source>
        <dbReference type="ARBA" id="ARBA00022801"/>
    </source>
</evidence>
<evidence type="ECO:0000256" key="1">
    <source>
        <dbReference type="ARBA" id="ARBA00004434"/>
    </source>
</evidence>
<dbReference type="Gene3D" id="2.10.109.10">
    <property type="entry name" value="Umud Fragment, subunit A"/>
    <property type="match status" value="1"/>
</dbReference>
<comment type="subcellular location">
    <subcellularLocation>
        <location evidence="1">Mitochondrion inner membrane</location>
        <topology evidence="1">Single-pass membrane protein</topology>
    </subcellularLocation>
</comment>
<evidence type="ECO:0000256" key="9">
    <source>
        <dbReference type="ARBA" id="ARBA00023128"/>
    </source>
</evidence>
<evidence type="ECO:0000256" key="3">
    <source>
        <dbReference type="ARBA" id="ARBA00011805"/>
    </source>
</evidence>
<dbReference type="SUPFAM" id="SSF51306">
    <property type="entry name" value="LexA/Signal peptidase"/>
    <property type="match status" value="1"/>
</dbReference>
<keyword evidence="14" id="KW-1185">Reference proteome</keyword>
<dbReference type="GO" id="GO:0042720">
    <property type="term" value="C:mitochondrial inner membrane peptidase complex"/>
    <property type="evidence" value="ECO:0007669"/>
    <property type="project" value="InterPro"/>
</dbReference>
<dbReference type="PANTHER" id="PTHR46041:SF2">
    <property type="entry name" value="MITOCHONDRIAL INNER MEMBRANE PROTEASE SUBUNIT 2"/>
    <property type="match status" value="1"/>
</dbReference>
<dbReference type="FunFam" id="2.10.109.10:FF:000005">
    <property type="entry name" value="Mitochondrial inner membrane protease subunit"/>
    <property type="match status" value="1"/>
</dbReference>
<dbReference type="InterPro" id="IPR019533">
    <property type="entry name" value="Peptidase_S26"/>
</dbReference>
<dbReference type="NCBIfam" id="TIGR02227">
    <property type="entry name" value="sigpep_I_bact"/>
    <property type="match status" value="1"/>
</dbReference>
<evidence type="ECO:0000256" key="10">
    <source>
        <dbReference type="ARBA" id="ARBA00023136"/>
    </source>
</evidence>
<dbReference type="GO" id="GO:0006465">
    <property type="term" value="P:signal peptide processing"/>
    <property type="evidence" value="ECO:0007669"/>
    <property type="project" value="InterPro"/>
</dbReference>
<dbReference type="InterPro" id="IPR036286">
    <property type="entry name" value="LexA/Signal_pep-like_sf"/>
</dbReference>
<dbReference type="Pfam" id="PF10502">
    <property type="entry name" value="Peptidase_S26"/>
    <property type="match status" value="2"/>
</dbReference>
<dbReference type="GO" id="GO:0006627">
    <property type="term" value="P:protein processing involved in protein targeting to mitochondrion"/>
    <property type="evidence" value="ECO:0007669"/>
    <property type="project" value="InterPro"/>
</dbReference>
<keyword evidence="7 12" id="KW-0378">Hydrolase</keyword>
<name>A0AAJ6VKW4_9HYME</name>
<evidence type="ECO:0000259" key="13">
    <source>
        <dbReference type="Pfam" id="PF10502"/>
    </source>
</evidence>
<dbReference type="GeneID" id="105359545"/>
<evidence type="ECO:0000256" key="6">
    <source>
        <dbReference type="ARBA" id="ARBA00022792"/>
    </source>
</evidence>
<dbReference type="InterPro" id="IPR037730">
    <property type="entry name" value="IMP2"/>
</dbReference>
<keyword evidence="5" id="KW-0812">Transmembrane</keyword>
<evidence type="ECO:0000256" key="5">
    <source>
        <dbReference type="ARBA" id="ARBA00022692"/>
    </source>
</evidence>
<evidence type="ECO:0000313" key="15">
    <source>
        <dbReference type="RefSeq" id="XP_011494460.1"/>
    </source>
</evidence>
<feature type="domain" description="Peptidase S26" evidence="13">
    <location>
        <begin position="20"/>
        <end position="96"/>
    </location>
</feature>
<evidence type="ECO:0000256" key="4">
    <source>
        <dbReference type="ARBA" id="ARBA00022670"/>
    </source>
</evidence>
<dbReference type="CDD" id="cd06530">
    <property type="entry name" value="S26_SPase_I"/>
    <property type="match status" value="1"/>
</dbReference>
<accession>A0AAJ6VKW4</accession>
<dbReference type="EC" id="3.4.21.-" evidence="12"/>
<feature type="domain" description="Peptidase S26" evidence="13">
    <location>
        <begin position="104"/>
        <end position="144"/>
    </location>
</feature>
<evidence type="ECO:0000256" key="11">
    <source>
        <dbReference type="PIRSR" id="PIRSR600223-1"/>
    </source>
</evidence>
<organism evidence="14 15">
    <name type="scientific">Ceratosolen solmsi marchali</name>
    <dbReference type="NCBI Taxonomy" id="326594"/>
    <lineage>
        <taxon>Eukaryota</taxon>
        <taxon>Metazoa</taxon>
        <taxon>Ecdysozoa</taxon>
        <taxon>Arthropoda</taxon>
        <taxon>Hexapoda</taxon>
        <taxon>Insecta</taxon>
        <taxon>Pterygota</taxon>
        <taxon>Neoptera</taxon>
        <taxon>Endopterygota</taxon>
        <taxon>Hymenoptera</taxon>
        <taxon>Apocrita</taxon>
        <taxon>Proctotrupomorpha</taxon>
        <taxon>Chalcidoidea</taxon>
        <taxon>Agaonidae</taxon>
        <taxon>Agaoninae</taxon>
        <taxon>Ceratosolen</taxon>
    </lineage>
</organism>
<dbReference type="InterPro" id="IPR000223">
    <property type="entry name" value="Pept_S26A_signal_pept_1"/>
</dbReference>
<dbReference type="KEGG" id="csol:105359545"/>
<keyword evidence="8" id="KW-1133">Transmembrane helix</keyword>
<keyword evidence="9 12" id="KW-0496">Mitochondrion</keyword>
<protein>
    <recommendedName>
        <fullName evidence="12">Mitochondrial inner membrane protease subunit</fullName>
        <ecNumber evidence="12">3.4.21.-</ecNumber>
    </recommendedName>
</protein>
<evidence type="ECO:0000256" key="12">
    <source>
        <dbReference type="RuleBase" id="RU362041"/>
    </source>
</evidence>
<dbReference type="GO" id="GO:0004252">
    <property type="term" value="F:serine-type endopeptidase activity"/>
    <property type="evidence" value="ECO:0007669"/>
    <property type="project" value="InterPro"/>
</dbReference>
<evidence type="ECO:0000256" key="2">
    <source>
        <dbReference type="ARBA" id="ARBA00007066"/>
    </source>
</evidence>
<comment type="subunit">
    <text evidence="3">Heterodimer of 2 subunits, IMMPL1 and IMMPL2.</text>
</comment>
<keyword evidence="4 12" id="KW-0645">Protease</keyword>
<dbReference type="Proteomes" id="UP000695007">
    <property type="component" value="Unplaced"/>
</dbReference>